<feature type="compositionally biased region" description="Polar residues" evidence="2">
    <location>
        <begin position="1088"/>
        <end position="1099"/>
    </location>
</feature>
<dbReference type="Proteomes" id="UP000235965">
    <property type="component" value="Unassembled WGS sequence"/>
</dbReference>
<feature type="region of interest" description="Disordered" evidence="2">
    <location>
        <begin position="1590"/>
        <end position="1622"/>
    </location>
</feature>
<proteinExistence type="predicted"/>
<dbReference type="GO" id="GO:0051898">
    <property type="term" value="P:negative regulation of phosphatidylinositol 3-kinase/protein kinase B signal transduction"/>
    <property type="evidence" value="ECO:0007669"/>
    <property type="project" value="TreeGrafter"/>
</dbReference>
<feature type="domain" description="Rap-GAP" evidence="3">
    <location>
        <begin position="1688"/>
        <end position="1916"/>
    </location>
</feature>
<dbReference type="STRING" id="105785.A0A2J7PKX2"/>
<feature type="region of interest" description="Disordered" evidence="2">
    <location>
        <begin position="1305"/>
        <end position="1498"/>
    </location>
</feature>
<dbReference type="GO" id="GO:0046627">
    <property type="term" value="P:negative regulation of insulin receptor signaling pathway"/>
    <property type="evidence" value="ECO:0007669"/>
    <property type="project" value="TreeGrafter"/>
</dbReference>
<feature type="compositionally biased region" description="Acidic residues" evidence="2">
    <location>
        <begin position="1330"/>
        <end position="1339"/>
    </location>
</feature>
<dbReference type="GO" id="GO:0005096">
    <property type="term" value="F:GTPase activator activity"/>
    <property type="evidence" value="ECO:0007669"/>
    <property type="project" value="UniProtKB-KW"/>
</dbReference>
<dbReference type="GO" id="GO:0033596">
    <property type="term" value="C:TSC1-TSC2 complex"/>
    <property type="evidence" value="ECO:0007669"/>
    <property type="project" value="InterPro"/>
</dbReference>
<dbReference type="InterPro" id="IPR003913">
    <property type="entry name" value="Tuberin"/>
</dbReference>
<dbReference type="InterPro" id="IPR016024">
    <property type="entry name" value="ARM-type_fold"/>
</dbReference>
<feature type="region of interest" description="Disordered" evidence="2">
    <location>
        <begin position="942"/>
        <end position="965"/>
    </location>
</feature>
<accession>A0A2J7PKX2</accession>
<feature type="compositionally biased region" description="Basic and acidic residues" evidence="2">
    <location>
        <begin position="1367"/>
        <end position="1409"/>
    </location>
</feature>
<dbReference type="Gene3D" id="3.40.50.11210">
    <property type="entry name" value="Rap/Ran-GAP"/>
    <property type="match status" value="1"/>
</dbReference>
<dbReference type="GO" id="GO:0051056">
    <property type="term" value="P:regulation of small GTPase mediated signal transduction"/>
    <property type="evidence" value="ECO:0007669"/>
    <property type="project" value="InterPro"/>
</dbReference>
<dbReference type="GO" id="GO:0005634">
    <property type="term" value="C:nucleus"/>
    <property type="evidence" value="ECO:0007669"/>
    <property type="project" value="InterPro"/>
</dbReference>
<dbReference type="PRINTS" id="PR01431">
    <property type="entry name" value="TUBERIN"/>
</dbReference>
<dbReference type="FunFam" id="3.40.50.11210:FF:000007">
    <property type="entry name" value="Tuberous sclerosis 2"/>
    <property type="match status" value="1"/>
</dbReference>
<dbReference type="PANTHER" id="PTHR10063">
    <property type="entry name" value="TUBERIN"/>
    <property type="match status" value="1"/>
</dbReference>
<feature type="region of interest" description="Disordered" evidence="2">
    <location>
        <begin position="1139"/>
        <end position="1164"/>
    </location>
</feature>
<dbReference type="PANTHER" id="PTHR10063:SF0">
    <property type="entry name" value="TUBERIN"/>
    <property type="match status" value="1"/>
</dbReference>
<feature type="region of interest" description="Disordered" evidence="2">
    <location>
        <begin position="1535"/>
        <end position="1578"/>
    </location>
</feature>
<dbReference type="PROSITE" id="PS50085">
    <property type="entry name" value="RAPGAP"/>
    <property type="match status" value="1"/>
</dbReference>
<comment type="caution">
    <text evidence="4">The sequence shown here is derived from an EMBL/GenBank/DDBJ whole genome shotgun (WGS) entry which is preliminary data.</text>
</comment>
<dbReference type="FunCoup" id="A0A2J7PKX2">
    <property type="interactions" value="1066"/>
</dbReference>
<dbReference type="InterPro" id="IPR035974">
    <property type="entry name" value="Rap/Ran-GAP_sf"/>
</dbReference>
<feature type="compositionally biased region" description="Polar residues" evidence="2">
    <location>
        <begin position="1349"/>
        <end position="1361"/>
    </location>
</feature>
<dbReference type="GO" id="GO:0030178">
    <property type="term" value="P:negative regulation of Wnt signaling pathway"/>
    <property type="evidence" value="ECO:0007669"/>
    <property type="project" value="TreeGrafter"/>
</dbReference>
<feature type="region of interest" description="Disordered" evidence="2">
    <location>
        <begin position="1916"/>
        <end position="1936"/>
    </location>
</feature>
<feature type="compositionally biased region" description="Basic and acidic residues" evidence="2">
    <location>
        <begin position="1593"/>
        <end position="1602"/>
    </location>
</feature>
<name>A0A2J7PKX2_9NEOP</name>
<feature type="region of interest" description="Disordered" evidence="2">
    <location>
        <begin position="1069"/>
        <end position="1099"/>
    </location>
</feature>
<sequence length="1950" mass="218209">MSAKDKDNKTFHEKFKQFFRINKGGTGNIKGRVDFALTQDIERDLSPETPLNHRTKVMKELSEAVLKNRLEDNSIEKLWACLQDLLHREVSKEHRHLAFSFFRCLIQGQYDKLGLMRAHFFQVIKTHDHPEDVAPRFELLQSLTENGKDILYFEEEVGPFLLHWMPAVTGVARTKEFLSMLVNVIKFNAAYVDEDVISGLVQNTCFLCSYMNSEEVVLTCLQVLDTVVCYSTLPSDSLHTFISALCRTVNVEAYCQSSWKVMRNLLGTHMGHSALYTMCRILEDPGAAHDVCLLRGAVFHVNMGLWGTKRVTRLKCTFSSVLPSFLSALERNHSVVTYEVMLSIQRLVNKYGVELQDPAWDLVLSITEAIIKYIGTNSHTNQMSLIESHLHDTICTIEQQIEQGQFNGSVCRVYELIERCSSSRPEASVLRLVNYLAASIVPTHSLWLSKLNSLLEKYFIRETRTNIRVRVLDILSNVIHSNRAIYEDDLIERIVIPSLQHIDIDSNIIVRNAASQLMVDLCVECENKRCLELMDILEKILYRPYEQFTVDGTTMVNEVEVLDVKTVVTGLIKIFKEKLYQLPSSHAIKAYRLLVNHLELHYQKPAVFENTSSIRYTIFECLLQIRANSLYHLGIPKPNSSVLHFSPYLAVDHKEGERAGGSASPPPMSPAPSSYLPCVVTHLSLTHACKAVITCLKQEKDWKVLHLMLQEVPQVMQNKALILSRHGNDIDYLAAALCSMVSDKSLGLPDTLRNTPPKLTRSEFHGYVFPVLASLASYHAYLEPSLQQRLIKCLEFGLVSRCARQCVMALTTCTLEMKDAMYKLLPEVLLNLSKISATVHIAIPILEFLSTLTRLPKVFASFVGDQYMSVFAISLPYTNPFKYNHYTVSLAHHVIAVWFLKCRLPFRRDFVKFIITGLKANVLVPFEEGQIMKMDLINEDSSNRKRSSSLTEQGSRRSVRTVGGGGRIDTRGAVDLKPPIDEALMTFHVELTETCIDLMARYTFSTCSVVPKRLPTADFLLSGGQSMTWLLGNKLIKVTTSGCSMKALKNGLCDKCWLLCRPDKELISPESSTDQDVHASRRRHKSAVQRSVSSDVTPLAVNTSKDDLNMLTTRLSQQFSAEPPPPLTRNPVQIVTSSATTSFSTPATAAATATNSPSDDGKKAFGLQEAHEPEPYKLDQLLFGSKEPEHQEKQFCACWCQGWAEIYVRRPTGDMSWVMRIQNQSHYLTSPLDFPLTDITTLFMPSLSSRKEQQFEDFVCGHTRINSENLAESEYDAILDHHFEENVDMSPSSRTVISDMVPALIPASPSKRSPSRQSSHESTEIVNPIFDDEEPDTEDSTGKLRNPVRRSNSSPEMSANWKNPFLNRDKEKKEAKQERDGQTDVEGKADGLSENKKTTKQTYSKDPRVSCEAIPEEISGLGTTPPAGDSEENKDMEASSHPQLLPCHSYPGTGIIQSPLQQPAATRTVPQSPTSVVSPVSSLGTSLRTTPVQSPATATTANTVASAAASIIQQPIVTSRPPQSPLLQTRSAMTTEIGKPQVTDVKSPADPPRTATREQKSPIGIEHSNKGLSRQQLISQSVAQASITVAEKGGSDKEDAQRPDPSALPPLAFKRDRGHTISVMSPVRKPRIDWNSVRKDSSPRSKDAPRSGISPSFVFLQLYHTAHFGSTSEKPLLVPQSLAIERAVKNLDRIPPYETHKVGVIYVGPGQARNEAEILRNQFGSLRYAEFLQRLGTLIKLKDADPQNIFLGGLDSNGNDGKFAYIWQDDVTQVTFHVATLMPTKETDPSCNGKKLHIGNDYVIIVYNESGEEYNIQTVKCQFNHACVVIQPLDHSTNRVIVKTREDLSEHIGHSEPKIVSDQNLAILARQLALHANLASMISRSLKAQGQDPYASNWLERLRQIKRLRTKVLQETATAATSDSSTTDSELLTSPRSARRVHMDDFTEYT</sequence>
<evidence type="ECO:0000313" key="4">
    <source>
        <dbReference type="EMBL" id="PNF16986.1"/>
    </source>
</evidence>
<dbReference type="InParanoid" id="A0A2J7PKX2"/>
<evidence type="ECO:0000313" key="5">
    <source>
        <dbReference type="Proteomes" id="UP000235965"/>
    </source>
</evidence>
<dbReference type="SUPFAM" id="SSF111347">
    <property type="entry name" value="Rap/Ran-GAP"/>
    <property type="match status" value="1"/>
</dbReference>
<dbReference type="GO" id="GO:0032007">
    <property type="term" value="P:negative regulation of TOR signaling"/>
    <property type="evidence" value="ECO:0007669"/>
    <property type="project" value="InterPro"/>
</dbReference>
<dbReference type="Pfam" id="PF11864">
    <property type="entry name" value="DUF3384"/>
    <property type="match status" value="1"/>
</dbReference>
<feature type="compositionally biased region" description="Low complexity" evidence="2">
    <location>
        <begin position="1139"/>
        <end position="1158"/>
    </location>
</feature>
<reference evidence="4 5" key="1">
    <citation type="submission" date="2017-12" db="EMBL/GenBank/DDBJ databases">
        <title>Hemimetabolous genomes reveal molecular basis of termite eusociality.</title>
        <authorList>
            <person name="Harrison M.C."/>
            <person name="Jongepier E."/>
            <person name="Robertson H.M."/>
            <person name="Arning N."/>
            <person name="Bitard-Feildel T."/>
            <person name="Chao H."/>
            <person name="Childers C.P."/>
            <person name="Dinh H."/>
            <person name="Doddapaneni H."/>
            <person name="Dugan S."/>
            <person name="Gowin J."/>
            <person name="Greiner C."/>
            <person name="Han Y."/>
            <person name="Hu H."/>
            <person name="Hughes D.S.T."/>
            <person name="Huylmans A.-K."/>
            <person name="Kemena C."/>
            <person name="Kremer L.P.M."/>
            <person name="Lee S.L."/>
            <person name="Lopez-Ezquerra A."/>
            <person name="Mallet L."/>
            <person name="Monroy-Kuhn J.M."/>
            <person name="Moser A."/>
            <person name="Murali S.C."/>
            <person name="Muzny D.M."/>
            <person name="Otani S."/>
            <person name="Piulachs M.-D."/>
            <person name="Poelchau M."/>
            <person name="Qu J."/>
            <person name="Schaub F."/>
            <person name="Wada-Katsumata A."/>
            <person name="Worley K.C."/>
            <person name="Xie Q."/>
            <person name="Ylla G."/>
            <person name="Poulsen M."/>
            <person name="Gibbs R.A."/>
            <person name="Schal C."/>
            <person name="Richards S."/>
            <person name="Belles X."/>
            <person name="Korb J."/>
            <person name="Bornberg-Bauer E."/>
        </authorList>
    </citation>
    <scope>NUCLEOTIDE SEQUENCE [LARGE SCALE GENOMIC DNA]</scope>
    <source>
        <tissue evidence="4">Whole body</tissue>
    </source>
</reference>
<dbReference type="InterPro" id="IPR027107">
    <property type="entry name" value="Tuberin/Ral-act_asu"/>
</dbReference>
<evidence type="ECO:0000256" key="2">
    <source>
        <dbReference type="SAM" id="MobiDB-lite"/>
    </source>
</evidence>
<dbReference type="SUPFAM" id="SSF48371">
    <property type="entry name" value="ARM repeat"/>
    <property type="match status" value="1"/>
</dbReference>
<feature type="compositionally biased region" description="Polar residues" evidence="2">
    <location>
        <begin position="1455"/>
        <end position="1465"/>
    </location>
</feature>
<dbReference type="InterPro" id="IPR018515">
    <property type="entry name" value="Tuberin-type_domain"/>
</dbReference>
<protein>
    <recommendedName>
        <fullName evidence="3">Rap-GAP domain-containing protein</fullName>
    </recommendedName>
</protein>
<evidence type="ECO:0000259" key="3">
    <source>
        <dbReference type="PROSITE" id="PS50085"/>
    </source>
</evidence>
<dbReference type="GO" id="GO:0051726">
    <property type="term" value="P:regulation of cell cycle"/>
    <property type="evidence" value="ECO:0007669"/>
    <property type="project" value="TreeGrafter"/>
</dbReference>
<dbReference type="Pfam" id="PF03542">
    <property type="entry name" value="Tuberin"/>
    <property type="match status" value="1"/>
</dbReference>
<dbReference type="InterPro" id="IPR024584">
    <property type="entry name" value="Tuberin_N"/>
</dbReference>
<keyword evidence="5" id="KW-1185">Reference proteome</keyword>
<evidence type="ECO:0000256" key="1">
    <source>
        <dbReference type="ARBA" id="ARBA00022468"/>
    </source>
</evidence>
<keyword evidence="1" id="KW-0343">GTPase activation</keyword>
<gene>
    <name evidence="4" type="ORF">B7P43_G03167</name>
</gene>
<dbReference type="Pfam" id="PF02145">
    <property type="entry name" value="Rap_GAP"/>
    <property type="match status" value="1"/>
</dbReference>
<feature type="compositionally biased region" description="Low complexity" evidence="2">
    <location>
        <begin position="1466"/>
        <end position="1486"/>
    </location>
</feature>
<dbReference type="InterPro" id="IPR000331">
    <property type="entry name" value="Rap/Ran_GAP_dom"/>
</dbReference>
<organism evidence="4 5">
    <name type="scientific">Cryptotermes secundus</name>
    <dbReference type="NCBI Taxonomy" id="105785"/>
    <lineage>
        <taxon>Eukaryota</taxon>
        <taxon>Metazoa</taxon>
        <taxon>Ecdysozoa</taxon>
        <taxon>Arthropoda</taxon>
        <taxon>Hexapoda</taxon>
        <taxon>Insecta</taxon>
        <taxon>Pterygota</taxon>
        <taxon>Neoptera</taxon>
        <taxon>Polyneoptera</taxon>
        <taxon>Dictyoptera</taxon>
        <taxon>Blattodea</taxon>
        <taxon>Blattoidea</taxon>
        <taxon>Termitoidae</taxon>
        <taxon>Kalotermitidae</taxon>
        <taxon>Cryptotermitinae</taxon>
        <taxon>Cryptotermes</taxon>
    </lineage>
</organism>
<feature type="compositionally biased region" description="Low complexity" evidence="2">
    <location>
        <begin position="1916"/>
        <end position="1934"/>
    </location>
</feature>
<dbReference type="OrthoDB" id="5797019at2759"/>
<feature type="compositionally biased region" description="Low complexity" evidence="2">
    <location>
        <begin position="1308"/>
        <end position="1317"/>
    </location>
</feature>
<dbReference type="EMBL" id="NEVH01024531">
    <property type="protein sequence ID" value="PNF16986.1"/>
    <property type="molecule type" value="Genomic_DNA"/>
</dbReference>